<name>A0A4R8ZGY5_9MICO</name>
<dbReference type="OrthoDB" id="9926137at2"/>
<comment type="caution">
    <text evidence="1">The sequence shown here is derived from an EMBL/GenBank/DDBJ whole genome shotgun (WGS) entry which is preliminary data.</text>
</comment>
<evidence type="ECO:0000313" key="2">
    <source>
        <dbReference type="Proteomes" id="UP000298424"/>
    </source>
</evidence>
<protein>
    <submittedName>
        <fullName evidence="1">Uncharacterized protein</fullName>
    </submittedName>
</protein>
<evidence type="ECO:0000313" key="1">
    <source>
        <dbReference type="EMBL" id="TFD25867.1"/>
    </source>
</evidence>
<keyword evidence="2" id="KW-1185">Reference proteome</keyword>
<proteinExistence type="predicted"/>
<sequence>MSITTSSRGWPADHGPLVTLIALGLHDDPTQRPNWLHYPRTETRERVESYHASTKYLNRHSLRALASLTLEGWLVYIDPEIEHASLRIKVMAEHATTFHPTEQDQEIKE</sequence>
<reference evidence="1 2" key="1">
    <citation type="submission" date="2019-03" db="EMBL/GenBank/DDBJ databases">
        <title>Genomics of glacier-inhabiting Cryobacterium strains.</title>
        <authorList>
            <person name="Liu Q."/>
            <person name="Xin Y.-H."/>
        </authorList>
    </citation>
    <scope>NUCLEOTIDE SEQUENCE [LARGE SCALE GENOMIC DNA]</scope>
    <source>
        <strain evidence="1 2">TMT1-1</strain>
    </source>
</reference>
<dbReference type="AlphaFoldDB" id="A0A4R8ZGY5"/>
<dbReference type="RefSeq" id="WP_134572267.1">
    <property type="nucleotide sequence ID" value="NZ_SOGT01000011.1"/>
</dbReference>
<dbReference type="Proteomes" id="UP000298424">
    <property type="component" value="Unassembled WGS sequence"/>
</dbReference>
<gene>
    <name evidence="1" type="ORF">E3T27_08665</name>
</gene>
<organism evidence="1 2">
    <name type="scientific">Cryobacterium lyxosi</name>
    <dbReference type="NCBI Taxonomy" id="1259228"/>
    <lineage>
        <taxon>Bacteria</taxon>
        <taxon>Bacillati</taxon>
        <taxon>Actinomycetota</taxon>
        <taxon>Actinomycetes</taxon>
        <taxon>Micrococcales</taxon>
        <taxon>Microbacteriaceae</taxon>
        <taxon>Cryobacterium</taxon>
    </lineage>
</organism>
<accession>A0A4R8ZGY5</accession>
<dbReference type="EMBL" id="SOGT01000011">
    <property type="protein sequence ID" value="TFD25867.1"/>
    <property type="molecule type" value="Genomic_DNA"/>
</dbReference>